<dbReference type="InterPro" id="IPR000182">
    <property type="entry name" value="GNAT_dom"/>
</dbReference>
<dbReference type="Proteomes" id="UP000282674">
    <property type="component" value="Unassembled WGS sequence"/>
</dbReference>
<evidence type="ECO:0000313" key="2">
    <source>
        <dbReference type="EMBL" id="RMI47869.1"/>
    </source>
</evidence>
<feature type="domain" description="N-acetyltransferase" evidence="1">
    <location>
        <begin position="11"/>
        <end position="171"/>
    </location>
</feature>
<dbReference type="RefSeq" id="WP_122192310.1">
    <property type="nucleotide sequence ID" value="NZ_JBHSKC010000024.1"/>
</dbReference>
<organism evidence="2 3">
    <name type="scientific">Actinomadura harenae</name>
    <dbReference type="NCBI Taxonomy" id="2483351"/>
    <lineage>
        <taxon>Bacteria</taxon>
        <taxon>Bacillati</taxon>
        <taxon>Actinomycetota</taxon>
        <taxon>Actinomycetes</taxon>
        <taxon>Streptosporangiales</taxon>
        <taxon>Thermomonosporaceae</taxon>
        <taxon>Actinomadura</taxon>
    </lineage>
</organism>
<dbReference type="Pfam" id="PF13302">
    <property type="entry name" value="Acetyltransf_3"/>
    <property type="match status" value="1"/>
</dbReference>
<proteinExistence type="predicted"/>
<dbReference type="OrthoDB" id="3533156at2"/>
<dbReference type="PROSITE" id="PS51186">
    <property type="entry name" value="GNAT"/>
    <property type="match status" value="1"/>
</dbReference>
<accession>A0A3M2MEE7</accession>
<reference evidence="2 3" key="1">
    <citation type="submission" date="2018-10" db="EMBL/GenBank/DDBJ databases">
        <title>Isolation from soil.</title>
        <authorList>
            <person name="Hu J."/>
        </authorList>
    </citation>
    <scope>NUCLEOTIDE SEQUENCE [LARGE SCALE GENOMIC DNA]</scope>
    <source>
        <strain evidence="2 3">NEAU-Ht49</strain>
    </source>
</reference>
<dbReference type="Gene3D" id="3.40.630.30">
    <property type="match status" value="1"/>
</dbReference>
<keyword evidence="2" id="KW-0808">Transferase</keyword>
<dbReference type="AlphaFoldDB" id="A0A3M2MEE7"/>
<evidence type="ECO:0000259" key="1">
    <source>
        <dbReference type="PROSITE" id="PS51186"/>
    </source>
</evidence>
<dbReference type="GO" id="GO:0016747">
    <property type="term" value="F:acyltransferase activity, transferring groups other than amino-acyl groups"/>
    <property type="evidence" value="ECO:0007669"/>
    <property type="project" value="InterPro"/>
</dbReference>
<dbReference type="SUPFAM" id="SSF55729">
    <property type="entry name" value="Acyl-CoA N-acyltransferases (Nat)"/>
    <property type="match status" value="1"/>
</dbReference>
<keyword evidence="3" id="KW-1185">Reference proteome</keyword>
<dbReference type="InterPro" id="IPR016181">
    <property type="entry name" value="Acyl_CoA_acyltransferase"/>
</dbReference>
<evidence type="ECO:0000313" key="3">
    <source>
        <dbReference type="Proteomes" id="UP000282674"/>
    </source>
</evidence>
<comment type="caution">
    <text evidence="2">The sequence shown here is derived from an EMBL/GenBank/DDBJ whole genome shotgun (WGS) entry which is preliminary data.</text>
</comment>
<protein>
    <submittedName>
        <fullName evidence="2">N-acetyltransferase</fullName>
    </submittedName>
</protein>
<sequence length="177" mass="20340">MLTFPITTRRLVLRVPQADDLDHLRDLYEDPIALEHVGTQANWNRDLTADRLDRWADQHRRLGYSMATVVRRSDGRIVGLSGMTPNEDGDPELSGLMIRQWWGENYGLEATEALLGAVQDDPRFPIIMVRMETTHPAIDHVERTLLIPNGFTFVRVSPLFEDGKLMRLYQWTSAQPD</sequence>
<gene>
    <name evidence="2" type="ORF">EBO15_00850</name>
</gene>
<name>A0A3M2MEE7_9ACTN</name>
<dbReference type="EMBL" id="RFFG01000001">
    <property type="protein sequence ID" value="RMI47869.1"/>
    <property type="molecule type" value="Genomic_DNA"/>
</dbReference>